<evidence type="ECO:0000313" key="2">
    <source>
        <dbReference type="Proteomes" id="UP000671943"/>
    </source>
</evidence>
<dbReference type="EMBL" id="MT951568">
    <property type="protein sequence ID" value="QOI69505.1"/>
    <property type="molecule type" value="Genomic_DNA"/>
</dbReference>
<dbReference type="Proteomes" id="UP000671943">
    <property type="component" value="Segment"/>
</dbReference>
<organism evidence="1 2">
    <name type="scientific">Xanthomonas phage Xaa_vB_phi31</name>
    <dbReference type="NCBI Taxonomy" id="2776752"/>
    <lineage>
        <taxon>Viruses</taxon>
        <taxon>Duplodnaviria</taxon>
        <taxon>Heunggongvirae</taxon>
        <taxon>Uroviricota</taxon>
        <taxon>Caudoviricetes</taxon>
        <taxon>Autographivirales</taxon>
        <taxon>Autonotataviridae</taxon>
        <taxon>Gujervirinae</taxon>
        <taxon>Pazvirus</taxon>
        <taxon>Pazvirus 31</taxon>
    </lineage>
</organism>
<proteinExistence type="predicted"/>
<keyword evidence="2" id="KW-1185">Reference proteome</keyword>
<sequence length="140" mass="16738">MSVLEDYSKGDLETALIVAWLVRDKVVDSIRWFDDEALSHGICWHWEKLVKYESYKVVCICVRDDLYRQWPEFSGSTFYPIPMPESYEDDYWAHVGDREDPICQAEWIFDHMENMWDGEYGSLRMDCLDWIIHTLEEAVL</sequence>
<protein>
    <submittedName>
        <fullName evidence="1">Uncharacterized protein</fullName>
    </submittedName>
</protein>
<gene>
    <name evidence="1" type="ORF">XaavBphi31_08</name>
</gene>
<evidence type="ECO:0000313" key="1">
    <source>
        <dbReference type="EMBL" id="QOI69505.1"/>
    </source>
</evidence>
<reference evidence="1" key="1">
    <citation type="submission" date="2020-08" db="EMBL/GenBank/DDBJ databases">
        <authorList>
            <person name="Nguyen N.T.T."/>
            <person name="Holtappels D."/>
            <person name="Doan T.T.K."/>
            <person name="Pham H.K.N."/>
            <person name="Wagemans J."/>
        </authorList>
    </citation>
    <scope>NUCLEOTIDE SEQUENCE</scope>
</reference>
<accession>A0A868BZ28</accession>
<name>A0A868BZ28_9CAUD</name>